<proteinExistence type="inferred from homology"/>
<dbReference type="EMBL" id="JBHLUX010000088">
    <property type="protein sequence ID" value="MFC0472825.1"/>
    <property type="molecule type" value="Genomic_DNA"/>
</dbReference>
<comment type="caution">
    <text evidence="5">The sequence shown here is derived from an EMBL/GenBank/DDBJ whole genome shotgun (WGS) entry which is preliminary data.</text>
</comment>
<dbReference type="PANTHER" id="PTHR42808">
    <property type="entry name" value="HYDROXYSTEROID DEHYDROGENASE-LIKE PROTEIN 2"/>
    <property type="match status" value="1"/>
</dbReference>
<organism evidence="5 6">
    <name type="scientific">Halalkalibacter kiskunsagensis</name>
    <dbReference type="NCBI Taxonomy" id="1548599"/>
    <lineage>
        <taxon>Bacteria</taxon>
        <taxon>Bacillati</taxon>
        <taxon>Bacillota</taxon>
        <taxon>Bacilli</taxon>
        <taxon>Bacillales</taxon>
        <taxon>Bacillaceae</taxon>
        <taxon>Halalkalibacter</taxon>
    </lineage>
</organism>
<evidence type="ECO:0000256" key="3">
    <source>
        <dbReference type="ARBA" id="ARBA00023002"/>
    </source>
</evidence>
<dbReference type="Proteomes" id="UP001589838">
    <property type="component" value="Unassembled WGS sequence"/>
</dbReference>
<protein>
    <submittedName>
        <fullName evidence="5">SCP2 sterol-binding domain-containing protein</fullName>
    </submittedName>
</protein>
<dbReference type="InterPro" id="IPR003033">
    <property type="entry name" value="SCP2_sterol-bd_dom"/>
</dbReference>
<dbReference type="RefSeq" id="WP_335962669.1">
    <property type="nucleotide sequence ID" value="NZ_JAXBLX010000032.1"/>
</dbReference>
<keyword evidence="2" id="KW-0521">NADP</keyword>
<evidence type="ECO:0000313" key="5">
    <source>
        <dbReference type="EMBL" id="MFC0472825.1"/>
    </source>
</evidence>
<name>A0ABV6KIS6_9BACI</name>
<evidence type="ECO:0000259" key="4">
    <source>
        <dbReference type="Pfam" id="PF02036"/>
    </source>
</evidence>
<sequence>MSPIDELKTIVDKANRYPDLIEDEKDRVFQFDLTDAATIQIELKEGRAFFLEGIQKEADVILKLSEHHLEKLLADDLNATMAFMTGQLKVEGKIGLALKLQELVRTYQELV</sequence>
<dbReference type="Gene3D" id="3.30.1050.10">
    <property type="entry name" value="SCP2 sterol-binding domain"/>
    <property type="match status" value="1"/>
</dbReference>
<dbReference type="SUPFAM" id="SSF55718">
    <property type="entry name" value="SCP-like"/>
    <property type="match status" value="1"/>
</dbReference>
<evidence type="ECO:0000313" key="6">
    <source>
        <dbReference type="Proteomes" id="UP001589838"/>
    </source>
</evidence>
<keyword evidence="6" id="KW-1185">Reference proteome</keyword>
<evidence type="ECO:0000256" key="2">
    <source>
        <dbReference type="ARBA" id="ARBA00022857"/>
    </source>
</evidence>
<dbReference type="InterPro" id="IPR051935">
    <property type="entry name" value="HSDL2"/>
</dbReference>
<accession>A0ABV6KIS6</accession>
<gene>
    <name evidence="5" type="ORF">ACFFHM_20640</name>
</gene>
<comment type="similarity">
    <text evidence="1">Belongs to the short-chain dehydrogenases/reductases (SDR) family.</text>
</comment>
<dbReference type="InterPro" id="IPR036527">
    <property type="entry name" value="SCP2_sterol-bd_dom_sf"/>
</dbReference>
<reference evidence="5 6" key="1">
    <citation type="submission" date="2024-09" db="EMBL/GenBank/DDBJ databases">
        <authorList>
            <person name="Sun Q."/>
            <person name="Mori K."/>
        </authorList>
    </citation>
    <scope>NUCLEOTIDE SEQUENCE [LARGE SCALE GENOMIC DNA]</scope>
    <source>
        <strain evidence="5 6">NCAIM B.02610</strain>
    </source>
</reference>
<feature type="domain" description="SCP2" evidence="4">
    <location>
        <begin position="10"/>
        <end position="104"/>
    </location>
</feature>
<keyword evidence="3" id="KW-0560">Oxidoreductase</keyword>
<evidence type="ECO:0000256" key="1">
    <source>
        <dbReference type="ARBA" id="ARBA00006484"/>
    </source>
</evidence>
<dbReference type="PANTHER" id="PTHR42808:SF3">
    <property type="entry name" value="HYDROXYSTEROID DEHYDROGENASE-LIKE PROTEIN 2"/>
    <property type="match status" value="1"/>
</dbReference>
<dbReference type="Pfam" id="PF02036">
    <property type="entry name" value="SCP2"/>
    <property type="match status" value="1"/>
</dbReference>